<keyword evidence="3" id="KW-1185">Reference proteome</keyword>
<dbReference type="InterPro" id="IPR015943">
    <property type="entry name" value="WD40/YVTN_repeat-like_dom_sf"/>
</dbReference>
<dbReference type="InterPro" id="IPR011045">
    <property type="entry name" value="N2O_reductase_N"/>
</dbReference>
<dbReference type="InterPro" id="IPR050282">
    <property type="entry name" value="Cycloisomerase_2"/>
</dbReference>
<sequence length="155" mass="16250">MVNLTILAGGFSTFIATYIFNSDTSTLTLSKQTETGPSPSWIAAHPTNASVLYAVNEIVPSGQLQSFLIDPDGGLQLVDTVSSGGSGPTFTNTLSTGEVTAMNFGSPNCSLIPTDPTDPARFIRDSPVVTFPVHGGPSNPHMSLEYNGEVFVPDL</sequence>
<name>A0A409XAP0_9AGAR</name>
<evidence type="ECO:0000313" key="2">
    <source>
        <dbReference type="EMBL" id="PPQ87836.1"/>
    </source>
</evidence>
<dbReference type="GO" id="GO:0017057">
    <property type="term" value="F:6-phosphogluconolactonase activity"/>
    <property type="evidence" value="ECO:0007669"/>
    <property type="project" value="TreeGrafter"/>
</dbReference>
<accession>A0A409XAP0</accession>
<dbReference type="EMBL" id="NHTK01004178">
    <property type="protein sequence ID" value="PPQ87836.1"/>
    <property type="molecule type" value="Genomic_DNA"/>
</dbReference>
<dbReference type="OrthoDB" id="9972196at2759"/>
<dbReference type="AlphaFoldDB" id="A0A409XAP0"/>
<evidence type="ECO:0000256" key="1">
    <source>
        <dbReference type="ARBA" id="ARBA00005564"/>
    </source>
</evidence>
<reference evidence="2 3" key="1">
    <citation type="journal article" date="2018" name="Evol. Lett.">
        <title>Horizontal gene cluster transfer increased hallucinogenic mushroom diversity.</title>
        <authorList>
            <person name="Reynolds H.T."/>
            <person name="Vijayakumar V."/>
            <person name="Gluck-Thaler E."/>
            <person name="Korotkin H.B."/>
            <person name="Matheny P.B."/>
            <person name="Slot J.C."/>
        </authorList>
    </citation>
    <scope>NUCLEOTIDE SEQUENCE [LARGE SCALE GENOMIC DNA]</scope>
    <source>
        <strain evidence="2 3">2629</strain>
    </source>
</reference>
<dbReference type="InParanoid" id="A0A409XAP0"/>
<dbReference type="Proteomes" id="UP000284842">
    <property type="component" value="Unassembled WGS sequence"/>
</dbReference>
<evidence type="ECO:0008006" key="4">
    <source>
        <dbReference type="Google" id="ProtNLM"/>
    </source>
</evidence>
<organism evidence="2 3">
    <name type="scientific">Panaeolus cyanescens</name>
    <dbReference type="NCBI Taxonomy" id="181874"/>
    <lineage>
        <taxon>Eukaryota</taxon>
        <taxon>Fungi</taxon>
        <taxon>Dikarya</taxon>
        <taxon>Basidiomycota</taxon>
        <taxon>Agaricomycotina</taxon>
        <taxon>Agaricomycetes</taxon>
        <taxon>Agaricomycetidae</taxon>
        <taxon>Agaricales</taxon>
        <taxon>Agaricineae</taxon>
        <taxon>Galeropsidaceae</taxon>
        <taxon>Panaeolus</taxon>
    </lineage>
</organism>
<protein>
    <recommendedName>
        <fullName evidence="4">Glyoxal oxidase N-terminal domain-containing protein</fullName>
    </recommendedName>
</protein>
<dbReference type="STRING" id="181874.A0A409XAP0"/>
<dbReference type="SUPFAM" id="SSF50974">
    <property type="entry name" value="Nitrous oxide reductase, N-terminal domain"/>
    <property type="match status" value="1"/>
</dbReference>
<dbReference type="Gene3D" id="2.130.10.10">
    <property type="entry name" value="YVTN repeat-like/Quinoprotein amine dehydrogenase"/>
    <property type="match status" value="1"/>
</dbReference>
<feature type="non-terminal residue" evidence="2">
    <location>
        <position position="155"/>
    </location>
</feature>
<evidence type="ECO:0000313" key="3">
    <source>
        <dbReference type="Proteomes" id="UP000284842"/>
    </source>
</evidence>
<comment type="caution">
    <text evidence="2">The sequence shown here is derived from an EMBL/GenBank/DDBJ whole genome shotgun (WGS) entry which is preliminary data.</text>
</comment>
<dbReference type="Pfam" id="PF10282">
    <property type="entry name" value="Lactonase"/>
    <property type="match status" value="1"/>
</dbReference>
<dbReference type="PANTHER" id="PTHR30344:SF1">
    <property type="entry name" value="6-PHOSPHOGLUCONOLACTONASE"/>
    <property type="match status" value="1"/>
</dbReference>
<comment type="similarity">
    <text evidence="1">Belongs to the cycloisomerase 2 family.</text>
</comment>
<dbReference type="InterPro" id="IPR019405">
    <property type="entry name" value="Lactonase_7-beta_prop"/>
</dbReference>
<dbReference type="PANTHER" id="PTHR30344">
    <property type="entry name" value="6-PHOSPHOGLUCONOLACTONASE-RELATED"/>
    <property type="match status" value="1"/>
</dbReference>
<proteinExistence type="inferred from homology"/>
<gene>
    <name evidence="2" type="ORF">CVT24_005422</name>
</gene>